<evidence type="ECO:0000313" key="4">
    <source>
        <dbReference type="Proteomes" id="UP000606786"/>
    </source>
</evidence>
<dbReference type="KEGG" id="ccat:101462272"/>
<feature type="region of interest" description="Disordered" evidence="1">
    <location>
        <begin position="296"/>
        <end position="354"/>
    </location>
</feature>
<reference evidence="2" key="3">
    <citation type="submission" date="2020-11" db="EMBL/GenBank/DDBJ databases">
        <authorList>
            <person name="Whitehead M."/>
        </authorList>
    </citation>
    <scope>NUCLEOTIDE SEQUENCE</scope>
    <source>
        <strain evidence="2">EGII</strain>
    </source>
</reference>
<sequence>MEFRNEENDQIVKLKNSVHEKFVELRAALEMREKLLLRQLEVVASTKQHLSECGAESNLTKSTSSEDDIKILFEDEVELLRTIRSFGRFQLGSIVLALKHEDYITPNCDHEIMYKNIQSDDKQINQLPQQKQTSDFVVVDLSKDKCLFENNAKHINDSIVNITLEEAKELIRKTRLKNNTKVPPLNLEELDDEMESSIVEAVSNLSRESYNNKYNPGTNKSYNERKESSAKRTMLGCSKSNVTINNCNGTINLRNISSVTINCGNDNCEHLGDIKKYSMSSGLKVSNATGTTYAGDYKSESSTPTPSSVNSCSNHSSNSSSRSHSKKVQKGNFSSESHSKPDKESKGTSCFETEPNTGCDNINAESKNITCDFYNRLINEIKRNLDEKSSLDIGSLKKSVPSNASNLEVEHLKPNLVFKNFENLNIVLKNDRQEEALRSVHIEHWLSEIIKDTDLEPMQNTEILEHSKLKD</sequence>
<dbReference type="Proteomes" id="UP000606786">
    <property type="component" value="Unassembled WGS sequence"/>
</dbReference>
<organism evidence="3">
    <name type="scientific">Ceratitis capitata</name>
    <name type="common">Mediterranean fruit fly</name>
    <name type="synonym">Tephritis capitata</name>
    <dbReference type="NCBI Taxonomy" id="7213"/>
    <lineage>
        <taxon>Eukaryota</taxon>
        <taxon>Metazoa</taxon>
        <taxon>Ecdysozoa</taxon>
        <taxon>Arthropoda</taxon>
        <taxon>Hexapoda</taxon>
        <taxon>Insecta</taxon>
        <taxon>Pterygota</taxon>
        <taxon>Neoptera</taxon>
        <taxon>Endopterygota</taxon>
        <taxon>Diptera</taxon>
        <taxon>Brachycera</taxon>
        <taxon>Muscomorpha</taxon>
        <taxon>Tephritoidea</taxon>
        <taxon>Tephritidae</taxon>
        <taxon>Ceratitis</taxon>
        <taxon>Ceratitis</taxon>
    </lineage>
</organism>
<reference evidence="3" key="2">
    <citation type="journal article" date="2014" name="BMC Genomics">
        <title>A genomic perspective to assessing quality of mass-reared SIT flies used in Mediterranean fruit fly (Ceratitis capitata) eradication in California.</title>
        <authorList>
            <person name="Calla B."/>
            <person name="Hall B."/>
            <person name="Hou S."/>
            <person name="Geib S.M."/>
        </authorList>
    </citation>
    <scope>NUCLEOTIDE SEQUENCE</scope>
</reference>
<evidence type="ECO:0000313" key="3">
    <source>
        <dbReference type="EMBL" id="JAC03286.1"/>
    </source>
</evidence>
<evidence type="ECO:0000256" key="1">
    <source>
        <dbReference type="SAM" id="MobiDB-lite"/>
    </source>
</evidence>
<protein>
    <submittedName>
        <fullName evidence="2">(Mediterranean fruit fly) hypothetical protein</fullName>
    </submittedName>
</protein>
<proteinExistence type="evidence at transcript level"/>
<dbReference type="AlphaFoldDB" id="W8BPV3"/>
<accession>W8BPV3</accession>
<dbReference type="OrthoDB" id="8176390at2759"/>
<evidence type="ECO:0000313" key="2">
    <source>
        <dbReference type="EMBL" id="CAD7004925.1"/>
    </source>
</evidence>
<name>W8BPV3_CERCA</name>
<reference evidence="3" key="1">
    <citation type="submission" date="2013-07" db="EMBL/GenBank/DDBJ databases">
        <authorList>
            <person name="Geib S."/>
        </authorList>
    </citation>
    <scope>NUCLEOTIDE SEQUENCE</scope>
</reference>
<dbReference type="EMBL" id="GAMC01003270">
    <property type="protein sequence ID" value="JAC03286.1"/>
    <property type="molecule type" value="mRNA"/>
</dbReference>
<dbReference type="EMBL" id="CAJHJT010000034">
    <property type="protein sequence ID" value="CAD7004925.1"/>
    <property type="molecule type" value="Genomic_DNA"/>
</dbReference>
<gene>
    <name evidence="2" type="ORF">CCAP1982_LOCUS13308</name>
</gene>
<feature type="compositionally biased region" description="Low complexity" evidence="1">
    <location>
        <begin position="307"/>
        <end position="322"/>
    </location>
</feature>
<feature type="compositionally biased region" description="Basic and acidic residues" evidence="1">
    <location>
        <begin position="337"/>
        <end position="346"/>
    </location>
</feature>
<keyword evidence="4" id="KW-1185">Reference proteome</keyword>